<dbReference type="PANTHER" id="PTHR37533:SF2">
    <property type="entry name" value="FLAGELLAR HOOK-LENGTH CONTROL PROTEIN"/>
    <property type="match status" value="1"/>
</dbReference>
<sequence length="467" mass="47588">MPLLVSSASGSVSAFSSGGASSANAAPTGFEALLAALTGGASDAAALKAGIEDLFGKPVELEFEAGALVGVQIAGQAGKLSLAELAQAAGIELPEDSTDPQKLLAELIERLSGLADDPDEQDLAKIDELLDALAAMLDLPLSPAPSETELTRMGANLIKDDASPTERLAGLLADLAGKLGGDNREEAALARSVGAKLGAFAAALGDGATLAELGLDGEGLPPDLEARIAALAAGKPGAKSESPTLSADARLSDALGRGQSAGGGEADDSVMRAATRQAPQPESLARLTADAETPNTAAEIAVQTGTRIETAPVARPVVAGYQTSQQQLNLPQIAFEISRQVQQGNTHFQIRLDPPELGRIDVRMEIDHAGNVTARLAVEKAETLDLMQRDQRTLERALAQAGLDGAKTSLEFSLKQNPFAQQDQGQQGGKTPTVADAPAGEADDAIPAPVVTLYRGTASAGGVNILA</sequence>
<dbReference type="Proteomes" id="UP000033632">
    <property type="component" value="Unassembled WGS sequence"/>
</dbReference>
<dbReference type="PATRIC" id="fig|443610.3.peg.3895"/>
<protein>
    <recommendedName>
        <fullName evidence="2">Flagellar hook-length control protein-like C-terminal domain-containing protein</fullName>
    </recommendedName>
</protein>
<feature type="region of interest" description="Disordered" evidence="1">
    <location>
        <begin position="419"/>
        <end position="442"/>
    </location>
</feature>
<dbReference type="Gene3D" id="3.30.750.140">
    <property type="match status" value="1"/>
</dbReference>
<reference evidence="3 4" key="1">
    <citation type="submission" date="2015-03" db="EMBL/GenBank/DDBJ databases">
        <authorList>
            <person name="Hassan Y.I."/>
            <person name="Lepp D."/>
            <person name="Li X.-Z."/>
            <person name="Zhou T."/>
        </authorList>
    </citation>
    <scope>NUCLEOTIDE SEQUENCE [LARGE SCALE GENOMIC DNA]</scope>
    <source>
        <strain evidence="3 4">BD-c194</strain>
    </source>
</reference>
<dbReference type="InterPro" id="IPR021136">
    <property type="entry name" value="Flagellar_hook_control-like_C"/>
</dbReference>
<evidence type="ECO:0000313" key="4">
    <source>
        <dbReference type="Proteomes" id="UP000033632"/>
    </source>
</evidence>
<dbReference type="STRING" id="443610.VE25_06705"/>
<dbReference type="InterPro" id="IPR038610">
    <property type="entry name" value="FliK-like_C_sf"/>
</dbReference>
<feature type="domain" description="Flagellar hook-length control protein-like C-terminal" evidence="2">
    <location>
        <begin position="339"/>
        <end position="409"/>
    </location>
</feature>
<dbReference type="OrthoDB" id="7203912at2"/>
<evidence type="ECO:0000256" key="1">
    <source>
        <dbReference type="SAM" id="MobiDB-lite"/>
    </source>
</evidence>
<dbReference type="CDD" id="cd17470">
    <property type="entry name" value="T3SS_Flik_C"/>
    <property type="match status" value="1"/>
</dbReference>
<dbReference type="AlphaFoldDB" id="A0A0F5FWR2"/>
<dbReference type="InterPro" id="IPR052563">
    <property type="entry name" value="FliK"/>
</dbReference>
<comment type="caution">
    <text evidence="3">The sequence shown here is derived from an EMBL/GenBank/DDBJ whole genome shotgun (WGS) entry which is preliminary data.</text>
</comment>
<accession>A0A0F5FWR2</accession>
<dbReference type="PANTHER" id="PTHR37533">
    <property type="entry name" value="FLAGELLAR HOOK-LENGTH CONTROL PROTEIN"/>
    <property type="match status" value="1"/>
</dbReference>
<dbReference type="Pfam" id="PF02120">
    <property type="entry name" value="Flg_hook"/>
    <property type="match status" value="1"/>
</dbReference>
<dbReference type="EMBL" id="JZEX01000061">
    <property type="protein sequence ID" value="KKB12602.1"/>
    <property type="molecule type" value="Genomic_DNA"/>
</dbReference>
<evidence type="ECO:0000259" key="2">
    <source>
        <dbReference type="Pfam" id="PF02120"/>
    </source>
</evidence>
<dbReference type="RefSeq" id="WP_046107811.1">
    <property type="nucleotide sequence ID" value="NZ_JZEX01000061.1"/>
</dbReference>
<name>A0A0F5FWR2_9HYPH</name>
<gene>
    <name evidence="3" type="ORF">VE25_06705</name>
</gene>
<organism evidence="3 4">
    <name type="scientific">Devosia geojensis</name>
    <dbReference type="NCBI Taxonomy" id="443610"/>
    <lineage>
        <taxon>Bacteria</taxon>
        <taxon>Pseudomonadati</taxon>
        <taxon>Pseudomonadota</taxon>
        <taxon>Alphaproteobacteria</taxon>
        <taxon>Hyphomicrobiales</taxon>
        <taxon>Devosiaceae</taxon>
        <taxon>Devosia</taxon>
    </lineage>
</organism>
<proteinExistence type="predicted"/>
<keyword evidence="4" id="KW-1185">Reference proteome</keyword>
<evidence type="ECO:0000313" key="3">
    <source>
        <dbReference type="EMBL" id="KKB12602.1"/>
    </source>
</evidence>